<reference evidence="2 3" key="1">
    <citation type="submission" date="2020-04" db="EMBL/GenBank/DDBJ databases">
        <title>Genome sequencing of novel species.</title>
        <authorList>
            <person name="Heo J."/>
            <person name="Kim S.-J."/>
            <person name="Kim J.-S."/>
            <person name="Hong S.-B."/>
            <person name="Kwon S.-W."/>
        </authorList>
    </citation>
    <scope>NUCLEOTIDE SEQUENCE [LARGE SCALE GENOMIC DNA]</scope>
    <source>
        <strain evidence="2 3">MFER-1</strain>
    </source>
</reference>
<keyword evidence="3" id="KW-1185">Reference proteome</keyword>
<dbReference type="KEGG" id="cheb:HH215_17410"/>
<name>A0A7Z2VKU1_9BACL</name>
<organism evidence="2 3">
    <name type="scientific">Cohnella herbarum</name>
    <dbReference type="NCBI Taxonomy" id="2728023"/>
    <lineage>
        <taxon>Bacteria</taxon>
        <taxon>Bacillati</taxon>
        <taxon>Bacillota</taxon>
        <taxon>Bacilli</taxon>
        <taxon>Bacillales</taxon>
        <taxon>Paenibacillaceae</taxon>
        <taxon>Cohnella</taxon>
    </lineage>
</organism>
<gene>
    <name evidence="2" type="ORF">HH215_17410</name>
</gene>
<dbReference type="RefSeq" id="WP_169281070.1">
    <property type="nucleotide sequence ID" value="NZ_CP051680.1"/>
</dbReference>
<feature type="compositionally biased region" description="Acidic residues" evidence="1">
    <location>
        <begin position="17"/>
        <end position="27"/>
    </location>
</feature>
<protein>
    <submittedName>
        <fullName evidence="2">Uncharacterized protein</fullName>
    </submittedName>
</protein>
<dbReference type="Proteomes" id="UP000502248">
    <property type="component" value="Chromosome"/>
</dbReference>
<feature type="compositionally biased region" description="Basic and acidic residues" evidence="1">
    <location>
        <begin position="1"/>
        <end position="10"/>
    </location>
</feature>
<proteinExistence type="predicted"/>
<dbReference type="AlphaFoldDB" id="A0A7Z2VKU1"/>
<evidence type="ECO:0000256" key="1">
    <source>
        <dbReference type="SAM" id="MobiDB-lite"/>
    </source>
</evidence>
<evidence type="ECO:0000313" key="2">
    <source>
        <dbReference type="EMBL" id="QJD84790.1"/>
    </source>
</evidence>
<sequence>MEHKDAEELLARALTEETAEPSGEEVQSEATKQLPPRWEIRVQAKFDPVVEETKAYRAMASEVDGRYANVKLEKQADSEKDEGQSR</sequence>
<dbReference type="EMBL" id="CP051680">
    <property type="protein sequence ID" value="QJD84790.1"/>
    <property type="molecule type" value="Genomic_DNA"/>
</dbReference>
<accession>A0A7Z2VKU1</accession>
<evidence type="ECO:0000313" key="3">
    <source>
        <dbReference type="Proteomes" id="UP000502248"/>
    </source>
</evidence>
<feature type="region of interest" description="Disordered" evidence="1">
    <location>
        <begin position="1"/>
        <end position="35"/>
    </location>
</feature>